<organism evidence="5 6">
    <name type="scientific">Pseudanabaena catenata USMAC16</name>
    <dbReference type="NCBI Taxonomy" id="1855837"/>
    <lineage>
        <taxon>Bacteria</taxon>
        <taxon>Bacillati</taxon>
        <taxon>Cyanobacteriota</taxon>
        <taxon>Cyanophyceae</taxon>
        <taxon>Pseudanabaenales</taxon>
        <taxon>Pseudanabaenaceae</taxon>
        <taxon>Pseudanabaena</taxon>
    </lineage>
</organism>
<accession>A0A9X4RG48</accession>
<evidence type="ECO:0000313" key="5">
    <source>
        <dbReference type="EMBL" id="MDG3493423.1"/>
    </source>
</evidence>
<keyword evidence="3" id="KW-0067">ATP-binding</keyword>
<dbReference type="GO" id="GO:0004814">
    <property type="term" value="F:arginine-tRNA ligase activity"/>
    <property type="evidence" value="ECO:0007669"/>
    <property type="project" value="InterPro"/>
</dbReference>
<dbReference type="SUPFAM" id="SSF47323">
    <property type="entry name" value="Anticodon-binding domain of a subclass of class I aminoacyl-tRNA synthetases"/>
    <property type="match status" value="1"/>
</dbReference>
<dbReference type="Gene3D" id="3.30.1360.70">
    <property type="entry name" value="Arginyl tRNA synthetase N-terminal domain"/>
    <property type="match status" value="1"/>
</dbReference>
<dbReference type="EMBL" id="VBTY01000011">
    <property type="protein sequence ID" value="MDG3493423.1"/>
    <property type="molecule type" value="Genomic_DNA"/>
</dbReference>
<sequence>MKFISPSRPIQMAIALAINSEFKILLAPREIALKICYPKYEAHYTLAIALAISHQLGIEASQIAEKIAEKVTEAIAETRSQNPQIFAEWKIKSCNKGLLNIYLSERYLGDSLHALMSWKLDAASFEISGDHPLWQKRNISLNPSLNPSQQASEPMQQYAHARCCALIRLIDRTNQDSQYSARAATINKIHKIEPIEPEEVSLLLRNMAIADYLENENILPLDREKLSRSLAEAFLQFYDRCRIFGVDRYAWQRRSLLLQITQKFLVAIAPPEINYAMYL</sequence>
<name>A0A9X4RG48_9CYAN</name>
<dbReference type="AlphaFoldDB" id="A0A9X4RG48"/>
<evidence type="ECO:0000256" key="2">
    <source>
        <dbReference type="ARBA" id="ARBA00022741"/>
    </source>
</evidence>
<comment type="caution">
    <text evidence="5">The sequence shown here is derived from an EMBL/GenBank/DDBJ whole genome shotgun (WGS) entry which is preliminary data.</text>
</comment>
<protein>
    <submittedName>
        <fullName evidence="5">DALR anticodon-binding domain-containing protein</fullName>
    </submittedName>
</protein>
<dbReference type="InterPro" id="IPR009080">
    <property type="entry name" value="tRNAsynth_Ia_anticodon-bd"/>
</dbReference>
<dbReference type="Pfam" id="PF05746">
    <property type="entry name" value="DALR_1"/>
    <property type="match status" value="1"/>
</dbReference>
<evidence type="ECO:0000256" key="3">
    <source>
        <dbReference type="ARBA" id="ARBA00022840"/>
    </source>
</evidence>
<evidence type="ECO:0000256" key="1">
    <source>
        <dbReference type="ARBA" id="ARBA00022598"/>
    </source>
</evidence>
<keyword evidence="2" id="KW-0547">Nucleotide-binding</keyword>
<dbReference type="RefSeq" id="WP_009625465.1">
    <property type="nucleotide sequence ID" value="NZ_VBTY01000011.1"/>
</dbReference>
<dbReference type="GO" id="GO:0006420">
    <property type="term" value="P:arginyl-tRNA aminoacylation"/>
    <property type="evidence" value="ECO:0007669"/>
    <property type="project" value="InterPro"/>
</dbReference>
<reference evidence="5" key="1">
    <citation type="submission" date="2019-05" db="EMBL/GenBank/DDBJ databases">
        <title>Whole genome sequencing of Pseudanabaena catenata USMAC16.</title>
        <authorList>
            <person name="Khan Z."/>
            <person name="Omar W.M."/>
            <person name="Convey P."/>
            <person name="Merican F."/>
            <person name="Najimudin N."/>
        </authorList>
    </citation>
    <scope>NUCLEOTIDE SEQUENCE</scope>
    <source>
        <strain evidence="5">USMAC16</strain>
    </source>
</reference>
<dbReference type="Proteomes" id="UP001152872">
    <property type="component" value="Unassembled WGS sequence"/>
</dbReference>
<proteinExistence type="predicted"/>
<dbReference type="GO" id="GO:0005524">
    <property type="term" value="F:ATP binding"/>
    <property type="evidence" value="ECO:0007669"/>
    <property type="project" value="UniProtKB-KW"/>
</dbReference>
<dbReference type="Gene3D" id="1.10.730.10">
    <property type="entry name" value="Isoleucyl-tRNA Synthetase, Domain 1"/>
    <property type="match status" value="1"/>
</dbReference>
<keyword evidence="6" id="KW-1185">Reference proteome</keyword>
<dbReference type="InterPro" id="IPR008909">
    <property type="entry name" value="DALR_anticod-bd"/>
</dbReference>
<evidence type="ECO:0000259" key="4">
    <source>
        <dbReference type="Pfam" id="PF05746"/>
    </source>
</evidence>
<feature type="domain" description="DALR anticodon binding" evidence="4">
    <location>
        <begin position="157"/>
        <end position="265"/>
    </location>
</feature>
<evidence type="ECO:0000313" key="6">
    <source>
        <dbReference type="Proteomes" id="UP001152872"/>
    </source>
</evidence>
<dbReference type="GO" id="GO:0005737">
    <property type="term" value="C:cytoplasm"/>
    <property type="evidence" value="ECO:0007669"/>
    <property type="project" value="InterPro"/>
</dbReference>
<dbReference type="InterPro" id="IPR036695">
    <property type="entry name" value="Arg-tRNA-synth_N_sf"/>
</dbReference>
<keyword evidence="1" id="KW-0436">Ligase</keyword>
<gene>
    <name evidence="5" type="ORF">FEV09_02520</name>
</gene>